<dbReference type="GO" id="GO:0003842">
    <property type="term" value="F:L-glutamate gamma-semialdehyde dehydrogenase activity"/>
    <property type="evidence" value="ECO:0007669"/>
    <property type="project" value="UniProtKB-EC"/>
</dbReference>
<dbReference type="GO" id="GO:0004657">
    <property type="term" value="F:proline dehydrogenase activity"/>
    <property type="evidence" value="ECO:0007669"/>
    <property type="project" value="InterPro"/>
</dbReference>
<feature type="region of interest" description="Disordered" evidence="9">
    <location>
        <begin position="473"/>
        <end position="492"/>
    </location>
</feature>
<dbReference type="InterPro" id="IPR025703">
    <property type="entry name" value="Bifunct_PutA"/>
</dbReference>
<dbReference type="EMBL" id="JAENIM010000029">
    <property type="protein sequence ID" value="MBK1790630.1"/>
    <property type="molecule type" value="Genomic_DNA"/>
</dbReference>
<dbReference type="Proteomes" id="UP000624703">
    <property type="component" value="Unassembled WGS sequence"/>
</dbReference>
<evidence type="ECO:0000256" key="3">
    <source>
        <dbReference type="ARBA" id="ARBA00023002"/>
    </source>
</evidence>
<sequence length="1179" mass="132404">MNPRGDTPSWLQLAQQSSGQPDEIASLASQLAKQWLEQAMDARQPHEIHHDQRMSRLLNDRLGLAFTLALTDRVFRPNYSRHSARQLRQLIAEFGIPNYLDMTEKLALQMASISSLFMPHFCMKKIQREIRQQSRRVMLNQHDQQKHLPQLQADGFESQINLLGEAVLGQKSANRRLEQLIERVRKPDTTAVSVKISAIDSQLTPLAHEECVSRVAEKLQRLYHTALENPASPLVTLDMEDYREFQLTLDVFQQMLADKQLDQVNAGIVLQAYLPDSHAALEKIHHWALQRTQRGGKNITLRIVKGANLAMEKIHAASHNHALACFSSKCEVDASYKLLITRCCQLDADSWTTIAAASHNLLDLAYAVLIHSYYQCTHALQIEMLQGMAMPQARTLQKGGQPLRLYTPIMDANSSFTDALAYLMRRLDENSSHGNFLRDQFEISNQPEIWHRQLDAFHQSIKMMDKLDTSSRRAKNKTAKPADQGPFTNVPDSDWTQLTQRKLIESAVESFQPEQVIPLQIDGRFLTPENPNAAYSPANTSQALYHFHCAGKAQINQAYQCAHDNQNYWNQLGAATRREMLIRASRELAGQRSQLTAALVHDAGKTISEADSEISEAIDFAHYYAKSLDNSSFFDGTICTPRGVITVISPWNFPIAIACGGISASLMAGNTVILKPSSKTVLCAWLLAQAFWRAGIPKKVLQFMPASRIHGRQISRHPLNNGVILTGSANTAEQILITNPEQFLIAETSGKNAMVISANCDRDLAIKDLLTSAFSHAGQKCSAASLAIIDAQLYDDESFLQTLKDAARSLNIGPSYQASSKIPPLIGHANTRLHKAATQLEDGEKWLLEPHLTSGQSHYCTPGIKLGVSAQSWLRKTECFGPILGIMRANDLHHAIQLQNDSNFGLTGGLHSLCDIEKDTWQRAVEVGNAYINKATTGAIVQRQPFGGWKRSSYGPGRKAGGPNYLIPLMHWHDDGPPEMQSPPKSSCLVRKLSDFCHRPAEIKQAAASYAYWWDQEFSKAHDFAPVLGEKNWFRYRARHHILVRTHKMTRLQISLILLAARTCNTQVDISCCTEETANFLSQLCYHVQIESDKQLQQRLSKIHPHYSLRILNASQQIYQTCTHNKLFINDAAPVKNGRIELLHYLHEQTLSMCTHRYGHIEQSANEILNELQNDGSTR</sequence>
<evidence type="ECO:0000256" key="7">
    <source>
        <dbReference type="PROSITE-ProRule" id="PRU10007"/>
    </source>
</evidence>
<dbReference type="AlphaFoldDB" id="A0A8J7SK81"/>
<feature type="active site" evidence="6 7">
    <location>
        <position position="747"/>
    </location>
</feature>
<feature type="domain" description="Aldehyde dehydrogenase" evidence="10">
    <location>
        <begin position="533"/>
        <end position="961"/>
    </location>
</feature>
<dbReference type="SUPFAM" id="SSF51730">
    <property type="entry name" value="FAD-linked oxidoreductase"/>
    <property type="match status" value="1"/>
</dbReference>
<dbReference type="PROSITE" id="PS00070">
    <property type="entry name" value="ALDEHYDE_DEHYDR_CYS"/>
    <property type="match status" value="1"/>
</dbReference>
<keyword evidence="13" id="KW-1185">Reference proteome</keyword>
<feature type="domain" description="Proline dehydrogenase" evidence="11">
    <location>
        <begin position="146"/>
        <end position="438"/>
    </location>
</feature>
<dbReference type="GO" id="GO:0003700">
    <property type="term" value="F:DNA-binding transcription factor activity"/>
    <property type="evidence" value="ECO:0007669"/>
    <property type="project" value="InterPro"/>
</dbReference>
<dbReference type="PANTHER" id="PTHR42862">
    <property type="entry name" value="DELTA-1-PYRROLINE-5-CARBOXYLATE DEHYDROGENASE 1, ISOFORM A-RELATED"/>
    <property type="match status" value="1"/>
</dbReference>
<comment type="pathway">
    <text evidence="1">Amino-acid degradation; L-proline degradation into L-glutamate; L-glutamate from L-proline: step 2/2.</text>
</comment>
<accession>A0A8J7SK81</accession>
<keyword evidence="3 8" id="KW-0560">Oxidoreductase</keyword>
<evidence type="ECO:0000313" key="13">
    <source>
        <dbReference type="Proteomes" id="UP000624703"/>
    </source>
</evidence>
<organism evidence="12 13">
    <name type="scientific">Persicirhabdus sediminis</name>
    <dbReference type="NCBI Taxonomy" id="454144"/>
    <lineage>
        <taxon>Bacteria</taxon>
        <taxon>Pseudomonadati</taxon>
        <taxon>Verrucomicrobiota</taxon>
        <taxon>Verrucomicrobiia</taxon>
        <taxon>Verrucomicrobiales</taxon>
        <taxon>Verrucomicrobiaceae</taxon>
        <taxon>Persicirhabdus</taxon>
    </lineage>
</organism>
<dbReference type="GO" id="GO:0010133">
    <property type="term" value="P:L-proline catabolic process to L-glutamate"/>
    <property type="evidence" value="ECO:0007669"/>
    <property type="project" value="InterPro"/>
</dbReference>
<dbReference type="InterPro" id="IPR016160">
    <property type="entry name" value="Ald_DH_CS_CYS"/>
</dbReference>
<evidence type="ECO:0000259" key="11">
    <source>
        <dbReference type="Pfam" id="PF01619"/>
    </source>
</evidence>
<dbReference type="GO" id="GO:0009898">
    <property type="term" value="C:cytoplasmic side of plasma membrane"/>
    <property type="evidence" value="ECO:0007669"/>
    <property type="project" value="TreeGrafter"/>
</dbReference>
<gene>
    <name evidence="12" type="ORF">JIN82_05615</name>
</gene>
<evidence type="ECO:0000256" key="2">
    <source>
        <dbReference type="ARBA" id="ARBA00012884"/>
    </source>
</evidence>
<dbReference type="Gene3D" id="3.40.309.10">
    <property type="entry name" value="Aldehyde Dehydrogenase, Chain A, domain 2"/>
    <property type="match status" value="1"/>
</dbReference>
<evidence type="ECO:0000256" key="9">
    <source>
        <dbReference type="SAM" id="MobiDB-lite"/>
    </source>
</evidence>
<comment type="similarity">
    <text evidence="8">Belongs to the aldehyde dehydrogenase family.</text>
</comment>
<dbReference type="InterPro" id="IPR029041">
    <property type="entry name" value="FAD-linked_oxidoreductase-like"/>
</dbReference>
<dbReference type="PIRSF" id="PIRSF000197">
    <property type="entry name" value="Bifunct_PutA"/>
    <property type="match status" value="1"/>
</dbReference>
<dbReference type="Pfam" id="PF01619">
    <property type="entry name" value="Pro_dh"/>
    <property type="match status" value="1"/>
</dbReference>
<evidence type="ECO:0000256" key="4">
    <source>
        <dbReference type="ARBA" id="ARBA00023027"/>
    </source>
</evidence>
<dbReference type="InterPro" id="IPR002872">
    <property type="entry name" value="Proline_DH_dom"/>
</dbReference>
<reference evidence="12" key="1">
    <citation type="submission" date="2021-01" db="EMBL/GenBank/DDBJ databases">
        <title>Modified the classification status of verrucomicrobia.</title>
        <authorList>
            <person name="Feng X."/>
        </authorList>
    </citation>
    <scope>NUCLEOTIDE SEQUENCE</scope>
    <source>
        <strain evidence="12">_KCTC 22039</strain>
    </source>
</reference>
<proteinExistence type="inferred from homology"/>
<evidence type="ECO:0000256" key="5">
    <source>
        <dbReference type="ARBA" id="ARBA00048142"/>
    </source>
</evidence>
<dbReference type="InterPro" id="IPR016163">
    <property type="entry name" value="Ald_DH_C"/>
</dbReference>
<evidence type="ECO:0000259" key="10">
    <source>
        <dbReference type="Pfam" id="PF00171"/>
    </source>
</evidence>
<dbReference type="InterPro" id="IPR016161">
    <property type="entry name" value="Ald_DH/histidinol_DH"/>
</dbReference>
<dbReference type="Gene3D" id="3.40.605.10">
    <property type="entry name" value="Aldehyde Dehydrogenase, Chain A, domain 1"/>
    <property type="match status" value="1"/>
</dbReference>
<comment type="catalytic activity">
    <reaction evidence="5">
        <text>L-glutamate 5-semialdehyde + NAD(+) + H2O = L-glutamate + NADH + 2 H(+)</text>
        <dbReference type="Rhea" id="RHEA:30235"/>
        <dbReference type="ChEBI" id="CHEBI:15377"/>
        <dbReference type="ChEBI" id="CHEBI:15378"/>
        <dbReference type="ChEBI" id="CHEBI:29985"/>
        <dbReference type="ChEBI" id="CHEBI:57540"/>
        <dbReference type="ChEBI" id="CHEBI:57945"/>
        <dbReference type="ChEBI" id="CHEBI:58066"/>
        <dbReference type="EC" id="1.2.1.88"/>
    </reaction>
</comment>
<keyword evidence="4" id="KW-0520">NAD</keyword>
<dbReference type="EC" id="1.2.1.88" evidence="2"/>
<evidence type="ECO:0000256" key="8">
    <source>
        <dbReference type="RuleBase" id="RU003345"/>
    </source>
</evidence>
<feature type="active site" evidence="6">
    <location>
        <position position="781"/>
    </location>
</feature>
<dbReference type="InterPro" id="IPR029510">
    <property type="entry name" value="Ald_DH_CS_GLU"/>
</dbReference>
<dbReference type="InterPro" id="IPR050485">
    <property type="entry name" value="Proline_metab_enzyme"/>
</dbReference>
<dbReference type="PANTHER" id="PTHR42862:SF1">
    <property type="entry name" value="DELTA-1-PYRROLINE-5-CARBOXYLATE DEHYDROGENASE 2, ISOFORM A-RELATED"/>
    <property type="match status" value="1"/>
</dbReference>
<evidence type="ECO:0000256" key="1">
    <source>
        <dbReference type="ARBA" id="ARBA00004786"/>
    </source>
</evidence>
<dbReference type="Pfam" id="PF00171">
    <property type="entry name" value="Aldedh"/>
    <property type="match status" value="1"/>
</dbReference>
<dbReference type="RefSeq" id="WP_200310660.1">
    <property type="nucleotide sequence ID" value="NZ_JAENIM010000029.1"/>
</dbReference>
<evidence type="ECO:0000256" key="6">
    <source>
        <dbReference type="PIRSR" id="PIRSR000197-1"/>
    </source>
</evidence>
<protein>
    <recommendedName>
        <fullName evidence="2">L-glutamate gamma-semialdehyde dehydrogenase</fullName>
        <ecNumber evidence="2">1.2.1.88</ecNumber>
    </recommendedName>
</protein>
<dbReference type="InterPro" id="IPR016162">
    <property type="entry name" value="Ald_DH_N"/>
</dbReference>
<name>A0A8J7SK81_9BACT</name>
<evidence type="ECO:0000313" key="12">
    <source>
        <dbReference type="EMBL" id="MBK1790630.1"/>
    </source>
</evidence>
<dbReference type="Gene3D" id="3.20.20.220">
    <property type="match status" value="1"/>
</dbReference>
<dbReference type="PROSITE" id="PS00687">
    <property type="entry name" value="ALDEHYDE_DEHYDR_GLU"/>
    <property type="match status" value="1"/>
</dbReference>
<comment type="caution">
    <text evidence="12">The sequence shown here is derived from an EMBL/GenBank/DDBJ whole genome shotgun (WGS) entry which is preliminary data.</text>
</comment>
<dbReference type="InterPro" id="IPR015590">
    <property type="entry name" value="Aldehyde_DH_dom"/>
</dbReference>
<dbReference type="SUPFAM" id="SSF53720">
    <property type="entry name" value="ALDH-like"/>
    <property type="match status" value="1"/>
</dbReference>